<evidence type="ECO:0000313" key="2">
    <source>
        <dbReference type="EMBL" id="NEZ46110.1"/>
    </source>
</evidence>
<gene>
    <name evidence="2" type="ORF">FDF74_02645</name>
</gene>
<comment type="caution">
    <text evidence="2">The sequence shown here is derived from an EMBL/GenBank/DDBJ whole genome shotgun (WGS) entry which is preliminary data.</text>
</comment>
<organism evidence="2 3">
    <name type="scientific">Clostridium niameyense</name>
    <dbReference type="NCBI Taxonomy" id="1622073"/>
    <lineage>
        <taxon>Bacteria</taxon>
        <taxon>Bacillati</taxon>
        <taxon>Bacillota</taxon>
        <taxon>Clostridia</taxon>
        <taxon>Eubacteriales</taxon>
        <taxon>Clostridiaceae</taxon>
        <taxon>Clostridium</taxon>
    </lineage>
</organism>
<dbReference type="OrthoDB" id="9812136at2"/>
<dbReference type="PANTHER" id="PTHR37304">
    <property type="entry name" value="MEMBRANE PROTEIN-RELATED"/>
    <property type="match status" value="1"/>
</dbReference>
<dbReference type="EMBL" id="SXDP01000001">
    <property type="protein sequence ID" value="NEZ46110.1"/>
    <property type="molecule type" value="Genomic_DNA"/>
</dbReference>
<evidence type="ECO:0000256" key="1">
    <source>
        <dbReference type="SAM" id="Phobius"/>
    </source>
</evidence>
<sequence>MYKLSFIDKLSFILVVIGAINWGLIGLFNFNLVGVLFGEPANLIGRIIYIIIGAAGIYTLLFFLKTKKGSLGNK</sequence>
<dbReference type="AlphaFoldDB" id="A0A6M0R8V0"/>
<dbReference type="InterPro" id="IPR007211">
    <property type="entry name" value="DUF378"/>
</dbReference>
<protein>
    <submittedName>
        <fullName evidence="2">DUF378 domain-containing protein</fullName>
    </submittedName>
</protein>
<dbReference type="Proteomes" id="UP000473885">
    <property type="component" value="Unassembled WGS sequence"/>
</dbReference>
<keyword evidence="1" id="KW-0812">Transmembrane</keyword>
<accession>A0A6M0R8V0</accession>
<keyword evidence="1" id="KW-1133">Transmembrane helix</keyword>
<feature type="transmembrane region" description="Helical" evidence="1">
    <location>
        <begin position="12"/>
        <end position="37"/>
    </location>
</feature>
<keyword evidence="3" id="KW-1185">Reference proteome</keyword>
<dbReference type="Pfam" id="PF04070">
    <property type="entry name" value="DUF378"/>
    <property type="match status" value="1"/>
</dbReference>
<keyword evidence="1" id="KW-0472">Membrane</keyword>
<name>A0A6M0R8V0_9CLOT</name>
<reference evidence="2 3" key="1">
    <citation type="submission" date="2019-04" db="EMBL/GenBank/DDBJ databases">
        <title>Genome sequencing of Clostridium botulinum Groups I-IV and Clostridium butyricum.</title>
        <authorList>
            <person name="Brunt J."/>
            <person name="Van Vliet A.H.M."/>
            <person name="Stringer S.C."/>
            <person name="Carter A.T."/>
            <person name="Peck M.W."/>
        </authorList>
    </citation>
    <scope>NUCLEOTIDE SEQUENCE [LARGE SCALE GENOMIC DNA]</scope>
    <source>
        <strain evidence="2 3">IFR 18/094</strain>
    </source>
</reference>
<dbReference type="RefSeq" id="WP_050607221.1">
    <property type="nucleotide sequence ID" value="NZ_CABKUB010000006.1"/>
</dbReference>
<proteinExistence type="predicted"/>
<dbReference type="PANTHER" id="PTHR37304:SF1">
    <property type="entry name" value="MEMBRANE PROTEIN"/>
    <property type="match status" value="1"/>
</dbReference>
<evidence type="ECO:0000313" key="3">
    <source>
        <dbReference type="Proteomes" id="UP000473885"/>
    </source>
</evidence>
<feature type="transmembrane region" description="Helical" evidence="1">
    <location>
        <begin position="43"/>
        <end position="64"/>
    </location>
</feature>